<protein>
    <submittedName>
        <fullName evidence="2">Uncharacterized protein</fullName>
    </submittedName>
</protein>
<keyword evidence="3" id="KW-1185">Reference proteome</keyword>
<reference evidence="2" key="1">
    <citation type="submission" date="2021-06" db="EMBL/GenBank/DDBJ databases">
        <authorList>
            <person name="Hodson N. C."/>
            <person name="Mongue J. A."/>
            <person name="Jaron S. K."/>
        </authorList>
    </citation>
    <scope>NUCLEOTIDE SEQUENCE</scope>
</reference>
<evidence type="ECO:0000313" key="2">
    <source>
        <dbReference type="EMBL" id="CAG7815494.1"/>
    </source>
</evidence>
<sequence>MHTKLFTFIAIGLFVALLSFDHAEAQRKPKEELNKLPCKAAVSYLMKQVMGGISKCSKTMKFKNQKERTAKMNCILKCVMISEGILNPDGTADVATVKAFVDREVPEKFIGKVMPMVSNCIDDPKVKLDPTEEYCKSYEPPIKCLMDQMPTFCEKNPDL</sequence>
<dbReference type="Proteomes" id="UP000708208">
    <property type="component" value="Unassembled WGS sequence"/>
</dbReference>
<dbReference type="EMBL" id="CAJVCH010345520">
    <property type="protein sequence ID" value="CAG7815494.1"/>
    <property type="molecule type" value="Genomic_DNA"/>
</dbReference>
<keyword evidence="1" id="KW-0732">Signal</keyword>
<dbReference type="Pfam" id="PF01395">
    <property type="entry name" value="PBP_GOBP"/>
    <property type="match status" value="1"/>
</dbReference>
<dbReference type="GO" id="GO:0005549">
    <property type="term" value="F:odorant binding"/>
    <property type="evidence" value="ECO:0007669"/>
    <property type="project" value="InterPro"/>
</dbReference>
<dbReference type="AlphaFoldDB" id="A0A8J2L4W1"/>
<evidence type="ECO:0000313" key="3">
    <source>
        <dbReference type="Proteomes" id="UP000708208"/>
    </source>
</evidence>
<evidence type="ECO:0000256" key="1">
    <source>
        <dbReference type="SAM" id="SignalP"/>
    </source>
</evidence>
<dbReference type="InterPro" id="IPR006170">
    <property type="entry name" value="PBP/GOBP"/>
</dbReference>
<accession>A0A8J2L4W1</accession>
<organism evidence="2 3">
    <name type="scientific">Allacma fusca</name>
    <dbReference type="NCBI Taxonomy" id="39272"/>
    <lineage>
        <taxon>Eukaryota</taxon>
        <taxon>Metazoa</taxon>
        <taxon>Ecdysozoa</taxon>
        <taxon>Arthropoda</taxon>
        <taxon>Hexapoda</taxon>
        <taxon>Collembola</taxon>
        <taxon>Symphypleona</taxon>
        <taxon>Sminthuridae</taxon>
        <taxon>Allacma</taxon>
    </lineage>
</organism>
<comment type="caution">
    <text evidence="2">The sequence shown here is derived from an EMBL/GenBank/DDBJ whole genome shotgun (WGS) entry which is preliminary data.</text>
</comment>
<proteinExistence type="predicted"/>
<feature type="chain" id="PRO_5035321595" evidence="1">
    <location>
        <begin position="26"/>
        <end position="159"/>
    </location>
</feature>
<name>A0A8J2L4W1_9HEXA</name>
<gene>
    <name evidence="2" type="ORF">AFUS01_LOCUS26170</name>
</gene>
<feature type="signal peptide" evidence="1">
    <location>
        <begin position="1"/>
        <end position="25"/>
    </location>
</feature>